<dbReference type="STRING" id="36022.A0A1V2L8Y6"/>
<dbReference type="AlphaFoldDB" id="A0A1V2L8Y6"/>
<proteinExistence type="predicted"/>
<sequence>MALTEAEKRQALRERRAAKMANSNARLQKITGDSVAHNDTSSSSPPPSSSSGPTTSATTSSSSAASTPVASLAGVSSTQKSSASKSFSQTSGFASEKAPAPSSTISAINAKDDDHHDPPVESIEEFQKSLENILGSQKHQHTDPLGDDMNEMDMFAQLLGVDPSKSGADHPLLAMMKEGSQETKEKKQNDDIDYELAAIEKQNNDKFKAWFMLIKFLFTFGLCLYFFFARGHHSTSYQLSRSYDLSLFTQIFTGFEVVTTSYFASVLHKLPHQHYNYNSKILDYLGMIPDGMLSPIWKTESSWGFNILNYFSWCCLISVL</sequence>
<dbReference type="VEuPathDB" id="FungiDB:BON22_1903"/>
<name>A0A1V2L8Y6_CYBFA</name>
<feature type="compositionally biased region" description="Low complexity" evidence="1">
    <location>
        <begin position="49"/>
        <end position="93"/>
    </location>
</feature>
<evidence type="ECO:0000313" key="4">
    <source>
        <dbReference type="Proteomes" id="UP000189513"/>
    </source>
</evidence>
<feature type="transmembrane region" description="Helical" evidence="2">
    <location>
        <begin position="248"/>
        <end position="267"/>
    </location>
</feature>
<keyword evidence="2" id="KW-0812">Transmembrane</keyword>
<comment type="caution">
    <text evidence="3">The sequence shown here is derived from an EMBL/GenBank/DDBJ whole genome shotgun (WGS) entry which is preliminary data.</text>
</comment>
<gene>
    <name evidence="3" type="ORF">BON22_1903</name>
</gene>
<keyword evidence="2" id="KW-0472">Membrane</keyword>
<dbReference type="EMBL" id="MPUK01000003">
    <property type="protein sequence ID" value="ONH68075.1"/>
    <property type="molecule type" value="Genomic_DNA"/>
</dbReference>
<evidence type="ECO:0000313" key="3">
    <source>
        <dbReference type="EMBL" id="ONH68075.1"/>
    </source>
</evidence>
<evidence type="ECO:0000256" key="1">
    <source>
        <dbReference type="SAM" id="MobiDB-lite"/>
    </source>
</evidence>
<keyword evidence="2" id="KW-1133">Transmembrane helix</keyword>
<dbReference type="OMA" id="AIHMINT"/>
<evidence type="ECO:0000256" key="2">
    <source>
        <dbReference type="SAM" id="Phobius"/>
    </source>
</evidence>
<feature type="transmembrane region" description="Helical" evidence="2">
    <location>
        <begin position="209"/>
        <end position="228"/>
    </location>
</feature>
<dbReference type="Pfam" id="PF08690">
    <property type="entry name" value="GET2"/>
    <property type="match status" value="1"/>
</dbReference>
<feature type="compositionally biased region" description="Basic and acidic residues" evidence="1">
    <location>
        <begin position="110"/>
        <end position="119"/>
    </location>
</feature>
<dbReference type="Proteomes" id="UP000189513">
    <property type="component" value="Unassembled WGS sequence"/>
</dbReference>
<keyword evidence="4" id="KW-1185">Reference proteome</keyword>
<feature type="compositionally biased region" description="Basic and acidic residues" evidence="1">
    <location>
        <begin position="1"/>
        <end position="17"/>
    </location>
</feature>
<feature type="region of interest" description="Disordered" evidence="1">
    <location>
        <begin position="1"/>
        <end position="120"/>
    </location>
</feature>
<reference evidence="4" key="1">
    <citation type="journal article" date="2017" name="Genome Announc.">
        <title>Genome sequences of Cyberlindnera fabianii 65, Pichia kudriavzevii 129, and Saccharomyces cerevisiae 131 isolated from fermented masau fruits in Zimbabwe.</title>
        <authorList>
            <person name="van Rijswijck I.M.H."/>
            <person name="Derks M.F.L."/>
            <person name="Abee T."/>
            <person name="de Ridder D."/>
            <person name="Smid E.J."/>
        </authorList>
    </citation>
    <scope>NUCLEOTIDE SEQUENCE [LARGE SCALE GENOMIC DNA]</scope>
    <source>
        <strain evidence="4">65</strain>
    </source>
</reference>
<dbReference type="InterPro" id="IPR028143">
    <property type="entry name" value="Get2/sif1"/>
</dbReference>
<protein>
    <submittedName>
        <fullName evidence="3">Golgi to ER traffic protein 2</fullName>
    </submittedName>
</protein>
<accession>A0A1V2L8Y6</accession>
<organism evidence="3 4">
    <name type="scientific">Cyberlindnera fabianii</name>
    <name type="common">Yeast</name>
    <name type="synonym">Hansenula fabianii</name>
    <dbReference type="NCBI Taxonomy" id="36022"/>
    <lineage>
        <taxon>Eukaryota</taxon>
        <taxon>Fungi</taxon>
        <taxon>Dikarya</taxon>
        <taxon>Ascomycota</taxon>
        <taxon>Saccharomycotina</taxon>
        <taxon>Saccharomycetes</taxon>
        <taxon>Phaffomycetales</taxon>
        <taxon>Phaffomycetaceae</taxon>
        <taxon>Cyberlindnera</taxon>
    </lineage>
</organism>